<dbReference type="GeneID" id="41609601"/>
<reference evidence="2 3" key="1">
    <citation type="submission" date="2019-07" db="EMBL/GenBank/DDBJ databases">
        <title>Complete genome of Thermococcus acidophilus.</title>
        <authorList>
            <person name="Li X."/>
        </authorList>
    </citation>
    <scope>NUCLEOTIDE SEQUENCE [LARGE SCALE GENOMIC DNA]</scope>
    <source>
        <strain evidence="2 3">SY113</strain>
    </source>
</reference>
<sequence>MIKKSNTGRAQISLEFLFIFGLLTILLIYSVRNVSFSEGSPSVENLRIQIALEEKSLANAISNTISQVYAQGPGSKATTYVKLTYLKNAGYVERASKVKNPAVFITYCNMSGRPGTYVFITNKTAPFEPLTTGDEKNVFHGAAIYSKKLSDNSSIWGVIPSPPFSQISIDNPSGQFSKECGAKSGSTYTLYGIIVEPADLPSELKIVVEWNPDRGDSWSYNTTAKELRININPGG</sequence>
<dbReference type="KEGG" id="them:FPV09_07060"/>
<evidence type="ECO:0000313" key="2">
    <source>
        <dbReference type="EMBL" id="QEK14890.1"/>
    </source>
</evidence>
<dbReference type="AlphaFoldDB" id="A0A5C0SKU2"/>
<keyword evidence="1" id="KW-1133">Transmembrane helix</keyword>
<gene>
    <name evidence="2" type="ORF">FPV09_07060</name>
</gene>
<dbReference type="InterPro" id="IPR007166">
    <property type="entry name" value="Class3_signal_pept_motif"/>
</dbReference>
<dbReference type="Proteomes" id="UP000322631">
    <property type="component" value="Chromosome"/>
</dbReference>
<keyword evidence="1" id="KW-0472">Membrane</keyword>
<evidence type="ECO:0000313" key="3">
    <source>
        <dbReference type="Proteomes" id="UP000322631"/>
    </source>
</evidence>
<feature type="transmembrane region" description="Helical" evidence="1">
    <location>
        <begin position="12"/>
        <end position="31"/>
    </location>
</feature>
<accession>A0A5C0SKU2</accession>
<dbReference type="Pfam" id="PF04021">
    <property type="entry name" value="Class_IIIsignal"/>
    <property type="match status" value="1"/>
</dbReference>
<keyword evidence="1" id="KW-0812">Transmembrane</keyword>
<protein>
    <submittedName>
        <fullName evidence="2">Class III signal peptide-containing protein</fullName>
    </submittedName>
</protein>
<evidence type="ECO:0000256" key="1">
    <source>
        <dbReference type="SAM" id="Phobius"/>
    </source>
</evidence>
<organism evidence="2 3">
    <name type="scientific">Thermococcus aciditolerans</name>
    <dbReference type="NCBI Taxonomy" id="2598455"/>
    <lineage>
        <taxon>Archaea</taxon>
        <taxon>Methanobacteriati</taxon>
        <taxon>Methanobacteriota</taxon>
        <taxon>Thermococci</taxon>
        <taxon>Thermococcales</taxon>
        <taxon>Thermococcaceae</taxon>
        <taxon>Thermococcus</taxon>
    </lineage>
</organism>
<dbReference type="RefSeq" id="WP_148882859.1">
    <property type="nucleotide sequence ID" value="NZ_CP041932.1"/>
</dbReference>
<keyword evidence="3" id="KW-1185">Reference proteome</keyword>
<proteinExistence type="predicted"/>
<dbReference type="EMBL" id="CP041932">
    <property type="protein sequence ID" value="QEK14890.1"/>
    <property type="molecule type" value="Genomic_DNA"/>
</dbReference>
<name>A0A5C0SKU2_9EURY</name>